<evidence type="ECO:0000259" key="8">
    <source>
        <dbReference type="PROSITE" id="PS51387"/>
    </source>
</evidence>
<protein>
    <submittedName>
        <fullName evidence="9">Xanthine dehydrogenase small subunit</fullName>
    </submittedName>
</protein>
<keyword evidence="4" id="KW-0560">Oxidoreductase</keyword>
<dbReference type="Pfam" id="PF00941">
    <property type="entry name" value="FAD_binding_5"/>
    <property type="match status" value="1"/>
</dbReference>
<dbReference type="InterPro" id="IPR016167">
    <property type="entry name" value="FAD-bd_PCMH_sub1"/>
</dbReference>
<evidence type="ECO:0000313" key="9">
    <source>
        <dbReference type="EMBL" id="PZX16191.1"/>
    </source>
</evidence>
<dbReference type="InterPro" id="IPR005107">
    <property type="entry name" value="CO_DH_flav_C"/>
</dbReference>
<gene>
    <name evidence="9" type="ORF">LX81_02042</name>
</gene>
<feature type="domain" description="2Fe-2S ferredoxin-type" evidence="7">
    <location>
        <begin position="1"/>
        <end position="81"/>
    </location>
</feature>
<evidence type="ECO:0000256" key="3">
    <source>
        <dbReference type="ARBA" id="ARBA00022827"/>
    </source>
</evidence>
<dbReference type="InterPro" id="IPR002346">
    <property type="entry name" value="Mopterin_DH_FAD-bd"/>
</dbReference>
<evidence type="ECO:0000256" key="5">
    <source>
        <dbReference type="ARBA" id="ARBA00023004"/>
    </source>
</evidence>
<dbReference type="Gene3D" id="3.10.20.30">
    <property type="match status" value="1"/>
</dbReference>
<dbReference type="Proteomes" id="UP000248916">
    <property type="component" value="Unassembled WGS sequence"/>
</dbReference>
<dbReference type="Pfam" id="PF01799">
    <property type="entry name" value="Fer2_2"/>
    <property type="match status" value="1"/>
</dbReference>
<evidence type="ECO:0000259" key="7">
    <source>
        <dbReference type="PROSITE" id="PS51085"/>
    </source>
</evidence>
<feature type="compositionally biased region" description="Low complexity" evidence="6">
    <location>
        <begin position="169"/>
        <end position="181"/>
    </location>
</feature>
<dbReference type="Pfam" id="PF03450">
    <property type="entry name" value="CO_deh_flav_C"/>
    <property type="match status" value="1"/>
</dbReference>
<dbReference type="PANTHER" id="PTHR45444">
    <property type="entry name" value="XANTHINE DEHYDROGENASE"/>
    <property type="match status" value="1"/>
</dbReference>
<dbReference type="Gene3D" id="1.10.150.120">
    <property type="entry name" value="[2Fe-2S]-binding domain"/>
    <property type="match status" value="1"/>
</dbReference>
<dbReference type="InterPro" id="IPR006058">
    <property type="entry name" value="2Fe2S_fd_BS"/>
</dbReference>
<dbReference type="InterPro" id="IPR016208">
    <property type="entry name" value="Ald_Oxase/xanthine_DH-like"/>
</dbReference>
<dbReference type="Pfam" id="PF00111">
    <property type="entry name" value="Fer2"/>
    <property type="match status" value="1"/>
</dbReference>
<evidence type="ECO:0000256" key="1">
    <source>
        <dbReference type="ARBA" id="ARBA00022630"/>
    </source>
</evidence>
<dbReference type="Gene3D" id="3.30.465.10">
    <property type="match status" value="1"/>
</dbReference>
<dbReference type="InterPro" id="IPR002888">
    <property type="entry name" value="2Fe-2S-bd"/>
</dbReference>
<keyword evidence="10" id="KW-1185">Reference proteome</keyword>
<feature type="domain" description="FAD-binding PCMH-type" evidence="8">
    <location>
        <begin position="203"/>
        <end position="376"/>
    </location>
</feature>
<dbReference type="InterPro" id="IPR036318">
    <property type="entry name" value="FAD-bd_PCMH-like_sf"/>
</dbReference>
<dbReference type="SUPFAM" id="SSF55447">
    <property type="entry name" value="CO dehydrogenase flavoprotein C-terminal domain-like"/>
    <property type="match status" value="1"/>
</dbReference>
<evidence type="ECO:0000256" key="6">
    <source>
        <dbReference type="SAM" id="MobiDB-lite"/>
    </source>
</evidence>
<comment type="caution">
    <text evidence="9">The sequence shown here is derived from an EMBL/GenBank/DDBJ whole genome shotgun (WGS) entry which is preliminary data.</text>
</comment>
<keyword evidence="3" id="KW-0274">FAD</keyword>
<keyword evidence="2" id="KW-0479">Metal-binding</keyword>
<dbReference type="InterPro" id="IPR036010">
    <property type="entry name" value="2Fe-2S_ferredoxin-like_sf"/>
</dbReference>
<evidence type="ECO:0000256" key="4">
    <source>
        <dbReference type="ARBA" id="ARBA00023002"/>
    </source>
</evidence>
<dbReference type="AlphaFoldDB" id="A0A2W7N7T4"/>
<evidence type="ECO:0000313" key="10">
    <source>
        <dbReference type="Proteomes" id="UP000248916"/>
    </source>
</evidence>
<dbReference type="PANTHER" id="PTHR45444:SF3">
    <property type="entry name" value="XANTHINE DEHYDROGENASE"/>
    <property type="match status" value="1"/>
</dbReference>
<dbReference type="SUPFAM" id="SSF47741">
    <property type="entry name" value="CO dehydrogenase ISP C-domain like"/>
    <property type="match status" value="1"/>
</dbReference>
<accession>A0A2W7N7T4</accession>
<dbReference type="GO" id="GO:0071949">
    <property type="term" value="F:FAD binding"/>
    <property type="evidence" value="ECO:0007669"/>
    <property type="project" value="InterPro"/>
</dbReference>
<dbReference type="InterPro" id="IPR012675">
    <property type="entry name" value="Beta-grasp_dom_sf"/>
</dbReference>
<dbReference type="OrthoDB" id="9792018at2"/>
<dbReference type="InterPro" id="IPR014307">
    <property type="entry name" value="Xanthine_DH_ssu"/>
</dbReference>
<organism evidence="9 10">
    <name type="scientific">Palleronia aestuarii</name>
    <dbReference type="NCBI Taxonomy" id="568105"/>
    <lineage>
        <taxon>Bacteria</taxon>
        <taxon>Pseudomonadati</taxon>
        <taxon>Pseudomonadota</taxon>
        <taxon>Alphaproteobacteria</taxon>
        <taxon>Rhodobacterales</taxon>
        <taxon>Roseobacteraceae</taxon>
        <taxon>Palleronia</taxon>
    </lineage>
</organism>
<dbReference type="Gene3D" id="3.30.390.50">
    <property type="entry name" value="CO dehydrogenase flavoprotein, C-terminal domain"/>
    <property type="match status" value="1"/>
</dbReference>
<dbReference type="PROSITE" id="PS51387">
    <property type="entry name" value="FAD_PCMH"/>
    <property type="match status" value="1"/>
</dbReference>
<dbReference type="RefSeq" id="WP_111537204.1">
    <property type="nucleotide sequence ID" value="NZ_QKZL01000007.1"/>
</dbReference>
<dbReference type="PROSITE" id="PS00197">
    <property type="entry name" value="2FE2S_FER_1"/>
    <property type="match status" value="1"/>
</dbReference>
<dbReference type="CDD" id="cd00207">
    <property type="entry name" value="fer2"/>
    <property type="match status" value="1"/>
</dbReference>
<dbReference type="InterPro" id="IPR001041">
    <property type="entry name" value="2Fe-2S_ferredoxin-type"/>
</dbReference>
<reference evidence="9 10" key="1">
    <citation type="submission" date="2018-06" db="EMBL/GenBank/DDBJ databases">
        <title>Genomic Encyclopedia of Archaeal and Bacterial Type Strains, Phase II (KMG-II): from individual species to whole genera.</title>
        <authorList>
            <person name="Goeker M."/>
        </authorList>
    </citation>
    <scope>NUCLEOTIDE SEQUENCE [LARGE SCALE GENOMIC DNA]</scope>
    <source>
        <strain evidence="9 10">DSM 22009</strain>
    </source>
</reference>
<dbReference type="EMBL" id="QKZL01000007">
    <property type="protein sequence ID" value="PZX16191.1"/>
    <property type="molecule type" value="Genomic_DNA"/>
</dbReference>
<dbReference type="PIRSF" id="PIRSF036557">
    <property type="entry name" value="XdhA_RC"/>
    <property type="match status" value="1"/>
</dbReference>
<dbReference type="InterPro" id="IPR016169">
    <property type="entry name" value="FAD-bd_PCMH_sub2"/>
</dbReference>
<sequence length="488" mass="51098">MHVSFLLNGERISVEAAPTTTLLDWLREERGLTGTKEGCNEGDCGACTVMVTDAEGARALNACILFMGQIDGRAIRTVEGIAGPDGTLHPVQQAMIDHHGSQCGFCTPGFVVAMAAAHLSGARDHDNQIAGNLCRCTGYAPIIRAAEAAAEAPVPDWMRDTPPKPSAGPAPAAAGRDPNPAEIGADWGQTDPLAGTGASAAGDPGRTGEAVRPATVDALARWYLDHPDATLVGGATDVGLWVTKGLRDLGTVAFLNGIEEMRRIEVGADRIRIGAGVTLSALGAFMSDRHPTFAELIRRYGSVQVRNAATIGGNIANGSPIGDGPPALIALDATLHLRKGDAERSLPLEDYFIDYGRQDRQPGEFVEAISIPVQPDRLRCAKISKRFDQDISALCACAAIEMQEGVIVSARVAFGGMAGIPKRARSVEGALVGRSPAEALAPARDALSEDFTPLSDMRASAAYRMAAARGVLARFLGQDTAHVLDVVA</sequence>
<dbReference type="GO" id="GO:0051537">
    <property type="term" value="F:2 iron, 2 sulfur cluster binding"/>
    <property type="evidence" value="ECO:0007669"/>
    <property type="project" value="InterPro"/>
</dbReference>
<dbReference type="InterPro" id="IPR036683">
    <property type="entry name" value="CO_DH_flav_C_dom_sf"/>
</dbReference>
<name>A0A2W7N7T4_9RHOB</name>
<proteinExistence type="predicted"/>
<dbReference type="SUPFAM" id="SSF56176">
    <property type="entry name" value="FAD-binding/transporter-associated domain-like"/>
    <property type="match status" value="1"/>
</dbReference>
<dbReference type="PROSITE" id="PS51085">
    <property type="entry name" value="2FE2S_FER_2"/>
    <property type="match status" value="1"/>
</dbReference>
<keyword evidence="5" id="KW-0408">Iron</keyword>
<dbReference type="SMART" id="SM01092">
    <property type="entry name" value="CO_deh_flav_C"/>
    <property type="match status" value="1"/>
</dbReference>
<dbReference type="GO" id="GO:0004854">
    <property type="term" value="F:xanthine dehydrogenase activity"/>
    <property type="evidence" value="ECO:0007669"/>
    <property type="project" value="InterPro"/>
</dbReference>
<evidence type="ECO:0000256" key="2">
    <source>
        <dbReference type="ARBA" id="ARBA00022723"/>
    </source>
</evidence>
<dbReference type="Gene3D" id="3.30.43.10">
    <property type="entry name" value="Uridine Diphospho-n-acetylenolpyruvylglucosamine Reductase, domain 2"/>
    <property type="match status" value="1"/>
</dbReference>
<dbReference type="InterPro" id="IPR036884">
    <property type="entry name" value="2Fe-2S-bd_dom_sf"/>
</dbReference>
<dbReference type="NCBIfam" id="TIGR02963">
    <property type="entry name" value="xanthine_xdhA"/>
    <property type="match status" value="1"/>
</dbReference>
<dbReference type="GO" id="GO:0005506">
    <property type="term" value="F:iron ion binding"/>
    <property type="evidence" value="ECO:0007669"/>
    <property type="project" value="InterPro"/>
</dbReference>
<dbReference type="SUPFAM" id="SSF54292">
    <property type="entry name" value="2Fe-2S ferredoxin-like"/>
    <property type="match status" value="1"/>
</dbReference>
<dbReference type="InterPro" id="IPR016166">
    <property type="entry name" value="FAD-bd_PCMH"/>
</dbReference>
<feature type="region of interest" description="Disordered" evidence="6">
    <location>
        <begin position="151"/>
        <end position="210"/>
    </location>
</feature>
<keyword evidence="1" id="KW-0285">Flavoprotein</keyword>
<dbReference type="InterPro" id="IPR012175">
    <property type="entry name" value="Xanth_DH_ssu_bac"/>
</dbReference>